<gene>
    <name evidence="3" type="ORF">FHX49_001602</name>
</gene>
<feature type="region of interest" description="Disordered" evidence="1">
    <location>
        <begin position="1"/>
        <end position="29"/>
    </location>
</feature>
<evidence type="ECO:0000256" key="2">
    <source>
        <dbReference type="SAM" id="Phobius"/>
    </source>
</evidence>
<sequence length="410" mass="43880">MTFPSDDERPRRPRPSLTPPSFSELRAEPQQDIVVTVPAADVPLSPIPAQQPPRGGLRPAIWLVGALVIVLVLLIAYFLSALGSAASLVGMVLALVPLAVVFLAVRIIDRWEPEPPAIMALAVAWGAVGAVGIALGVDFVITRVFGSDDSALGVALTTVIQAPVVEEIAKGLGVLLIFFIFRRRFDGPIDGVVYGALVGAGFAFTENIQYFAVAFMSGGADQTGVTFFMRGILSPFAHVMFTSVVGLALGIAARRAARPAESFRWWVGGVAGATLLHALWNASAVFFDFFVLYALVQVPLFVIFIVGIIALRRAESRLTRVRLGEYAQAGWFTPEEVEMLATGAGRRKALAWAATLHGDKTPLMKRFIADATSLAAARQRAMSGRDSHAQADERALLARTTATRAALFSL</sequence>
<feature type="transmembrane region" description="Helical" evidence="2">
    <location>
        <begin position="153"/>
        <end position="180"/>
    </location>
</feature>
<organism evidence="3 4">
    <name type="scientific">Microbacterium endophyticum</name>
    <dbReference type="NCBI Taxonomy" id="1526412"/>
    <lineage>
        <taxon>Bacteria</taxon>
        <taxon>Bacillati</taxon>
        <taxon>Actinomycetota</taxon>
        <taxon>Actinomycetes</taxon>
        <taxon>Micrococcales</taxon>
        <taxon>Microbacteriaceae</taxon>
        <taxon>Microbacterium</taxon>
    </lineage>
</organism>
<feature type="compositionally biased region" description="Basic and acidic residues" evidence="1">
    <location>
        <begin position="1"/>
        <end position="10"/>
    </location>
</feature>
<feature type="transmembrane region" description="Helical" evidence="2">
    <location>
        <begin position="265"/>
        <end position="283"/>
    </location>
</feature>
<dbReference type="EMBL" id="JACHWQ010000004">
    <property type="protein sequence ID" value="MBB2976032.1"/>
    <property type="molecule type" value="Genomic_DNA"/>
</dbReference>
<dbReference type="PANTHER" id="PTHR36844:SF1">
    <property type="entry name" value="PROTEASE PRSW"/>
    <property type="match status" value="1"/>
</dbReference>
<keyword evidence="4" id="KW-1185">Reference proteome</keyword>
<dbReference type="AlphaFoldDB" id="A0A7W4V383"/>
<evidence type="ECO:0000313" key="4">
    <source>
        <dbReference type="Proteomes" id="UP000529310"/>
    </source>
</evidence>
<keyword evidence="2" id="KW-0812">Transmembrane</keyword>
<feature type="transmembrane region" description="Helical" evidence="2">
    <location>
        <begin position="85"/>
        <end position="105"/>
    </location>
</feature>
<dbReference type="GO" id="GO:0008233">
    <property type="term" value="F:peptidase activity"/>
    <property type="evidence" value="ECO:0007669"/>
    <property type="project" value="InterPro"/>
</dbReference>
<protein>
    <submittedName>
        <fullName evidence="3">RsiW-degrading membrane proteinase PrsW (M82 family)</fullName>
    </submittedName>
</protein>
<keyword evidence="2" id="KW-1133">Transmembrane helix</keyword>
<feature type="transmembrane region" description="Helical" evidence="2">
    <location>
        <begin position="117"/>
        <end position="141"/>
    </location>
</feature>
<feature type="transmembrane region" description="Helical" evidence="2">
    <location>
        <begin position="192"/>
        <end position="212"/>
    </location>
</feature>
<reference evidence="3 4" key="1">
    <citation type="submission" date="2020-08" db="EMBL/GenBank/DDBJ databases">
        <title>Sequencing the genomes of 1000 actinobacteria strains.</title>
        <authorList>
            <person name="Klenk H.-P."/>
        </authorList>
    </citation>
    <scope>NUCLEOTIDE SEQUENCE [LARGE SCALE GENOMIC DNA]</scope>
    <source>
        <strain evidence="3 4">DSM 27099</strain>
    </source>
</reference>
<feature type="transmembrane region" description="Helical" evidence="2">
    <location>
        <begin position="60"/>
        <end position="79"/>
    </location>
</feature>
<dbReference type="Pfam" id="PF13367">
    <property type="entry name" value="PrsW-protease"/>
    <property type="match status" value="1"/>
</dbReference>
<dbReference type="InterPro" id="IPR026898">
    <property type="entry name" value="PrsW"/>
</dbReference>
<keyword evidence="2" id="KW-0472">Membrane</keyword>
<evidence type="ECO:0000313" key="3">
    <source>
        <dbReference type="EMBL" id="MBB2976032.1"/>
    </source>
</evidence>
<comment type="caution">
    <text evidence="3">The sequence shown here is derived from an EMBL/GenBank/DDBJ whole genome shotgun (WGS) entry which is preliminary data.</text>
</comment>
<evidence type="ECO:0000256" key="1">
    <source>
        <dbReference type="SAM" id="MobiDB-lite"/>
    </source>
</evidence>
<feature type="transmembrane region" description="Helical" evidence="2">
    <location>
        <begin position="232"/>
        <end position="253"/>
    </location>
</feature>
<dbReference type="PANTHER" id="PTHR36844">
    <property type="entry name" value="PROTEASE PRSW"/>
    <property type="match status" value="1"/>
</dbReference>
<proteinExistence type="predicted"/>
<dbReference type="Proteomes" id="UP000529310">
    <property type="component" value="Unassembled WGS sequence"/>
</dbReference>
<accession>A0A7W4V383</accession>
<dbReference type="RefSeq" id="WP_165138836.1">
    <property type="nucleotide sequence ID" value="NZ_CP049255.1"/>
</dbReference>
<name>A0A7W4V383_9MICO</name>
<feature type="transmembrane region" description="Helical" evidence="2">
    <location>
        <begin position="289"/>
        <end position="311"/>
    </location>
</feature>